<dbReference type="EMBL" id="BMPI01000010">
    <property type="protein sequence ID" value="GGM22776.1"/>
    <property type="molecule type" value="Genomic_DNA"/>
</dbReference>
<reference evidence="1" key="2">
    <citation type="submission" date="2020-09" db="EMBL/GenBank/DDBJ databases">
        <authorList>
            <person name="Sun Q."/>
            <person name="Ohkuma M."/>
        </authorList>
    </citation>
    <scope>NUCLEOTIDE SEQUENCE</scope>
    <source>
        <strain evidence="1">JCM 19831</strain>
    </source>
</reference>
<evidence type="ECO:0000313" key="1">
    <source>
        <dbReference type="EMBL" id="GGM22776.1"/>
    </source>
</evidence>
<organism evidence="1 2">
    <name type="scientific">Dactylosporangium sucinum</name>
    <dbReference type="NCBI Taxonomy" id="1424081"/>
    <lineage>
        <taxon>Bacteria</taxon>
        <taxon>Bacillati</taxon>
        <taxon>Actinomycetota</taxon>
        <taxon>Actinomycetes</taxon>
        <taxon>Micromonosporales</taxon>
        <taxon>Micromonosporaceae</taxon>
        <taxon>Dactylosporangium</taxon>
    </lineage>
</organism>
<accession>A0A917TGM5</accession>
<proteinExistence type="predicted"/>
<keyword evidence="2" id="KW-1185">Reference proteome</keyword>
<dbReference type="Proteomes" id="UP000642070">
    <property type="component" value="Unassembled WGS sequence"/>
</dbReference>
<sequence>MSALPVDVAAGVHQVAEQLHKLLHDEMVREHPTAEARLLWQAAKLLNTAVGALDYSTLDRLDPGQQRTAQWVDAAEIASDIADEALGIAAAAITLPDAARQIERTDVDLVDLGLDQAAAFGGTITVTTNPGHLDDERTITVAIADDPGRTLTVTDPGHPAGAEAGHTASTLLRTAHHLHRLGAVLGEAVDATDRT</sequence>
<reference evidence="1" key="1">
    <citation type="journal article" date="2014" name="Int. J. Syst. Evol. Microbiol.">
        <title>Complete genome sequence of Corynebacterium casei LMG S-19264T (=DSM 44701T), isolated from a smear-ripened cheese.</title>
        <authorList>
            <consortium name="US DOE Joint Genome Institute (JGI-PGF)"/>
            <person name="Walter F."/>
            <person name="Albersmeier A."/>
            <person name="Kalinowski J."/>
            <person name="Ruckert C."/>
        </authorList>
    </citation>
    <scope>NUCLEOTIDE SEQUENCE</scope>
    <source>
        <strain evidence="1">JCM 19831</strain>
    </source>
</reference>
<dbReference type="RefSeq" id="WP_190249946.1">
    <property type="nucleotide sequence ID" value="NZ_BMPI01000010.1"/>
</dbReference>
<name>A0A917TGM5_9ACTN</name>
<evidence type="ECO:0000313" key="2">
    <source>
        <dbReference type="Proteomes" id="UP000642070"/>
    </source>
</evidence>
<dbReference type="AlphaFoldDB" id="A0A917TGM5"/>
<comment type="caution">
    <text evidence="1">The sequence shown here is derived from an EMBL/GenBank/DDBJ whole genome shotgun (WGS) entry which is preliminary data.</text>
</comment>
<protein>
    <submittedName>
        <fullName evidence="1">Uncharacterized protein</fullName>
    </submittedName>
</protein>
<gene>
    <name evidence="1" type="ORF">GCM10007977_024960</name>
</gene>